<dbReference type="EMBL" id="WAEM01000002">
    <property type="protein sequence ID" value="KAB1156879.1"/>
    <property type="molecule type" value="Genomic_DNA"/>
</dbReference>
<accession>A0A7J5AIP0</accession>
<evidence type="ECO:0000313" key="1">
    <source>
        <dbReference type="EMBL" id="KAB1156879.1"/>
    </source>
</evidence>
<evidence type="ECO:0000313" key="2">
    <source>
        <dbReference type="Proteomes" id="UP000490922"/>
    </source>
</evidence>
<sequence>MDFIEFNKTNPPYSNNEIFKSIKYLLKTKDDSFRILTLISHFVEYISDENLLKSTLKLFEGIDFLTNKLETTNITFVGNIEYSDAEKIKITAVTNSLILSNELHIKFFSPYINISEIPELKLILNNGIIEHNSHEIEKWIKRNTFKSVVNTFMELPFLRDKENEIKKLIQSIAEIDYLNETDTFSNEIKYLNTIKHNLFEQIPLSTPNPENEENKMYFKVGLLFAQKKIFSKIVVKDKYKTTKYCYIDEVFDNPSQLSKHLNLTRQYINDSFNNANTKHNIFKNFKQLKNIIDYCNKNTITIDPEFSNKYSILIENKQ</sequence>
<proteinExistence type="predicted"/>
<gene>
    <name evidence="1" type="ORF">F6464_05875</name>
</gene>
<protein>
    <submittedName>
        <fullName evidence="1">Uncharacterized protein</fullName>
    </submittedName>
</protein>
<comment type="caution">
    <text evidence="1">The sequence shown here is derived from an EMBL/GenBank/DDBJ whole genome shotgun (WGS) entry which is preliminary data.</text>
</comment>
<reference evidence="1 2" key="1">
    <citation type="submission" date="2019-09" db="EMBL/GenBank/DDBJ databases">
        <title>Flavobacterium sp. nov., isolated from glacier ice.</title>
        <authorList>
            <person name="Liu Q."/>
        </authorList>
    </citation>
    <scope>NUCLEOTIDE SEQUENCE [LARGE SCALE GENOMIC DNA]</scope>
    <source>
        <strain evidence="1 2">NBRC 112527</strain>
    </source>
</reference>
<name>A0A7J5AIP0_9FLAO</name>
<dbReference type="RefSeq" id="WP_151106873.1">
    <property type="nucleotide sequence ID" value="NZ_WAEM01000002.1"/>
</dbReference>
<keyword evidence="2" id="KW-1185">Reference proteome</keyword>
<dbReference type="OrthoDB" id="9801204at2"/>
<dbReference type="AlphaFoldDB" id="A0A7J5AIP0"/>
<organism evidence="1 2">
    <name type="scientific">Flavobacterium luteum</name>
    <dbReference type="NCBI Taxonomy" id="2026654"/>
    <lineage>
        <taxon>Bacteria</taxon>
        <taxon>Pseudomonadati</taxon>
        <taxon>Bacteroidota</taxon>
        <taxon>Flavobacteriia</taxon>
        <taxon>Flavobacteriales</taxon>
        <taxon>Flavobacteriaceae</taxon>
        <taxon>Flavobacterium</taxon>
    </lineage>
</organism>
<dbReference type="Proteomes" id="UP000490922">
    <property type="component" value="Unassembled WGS sequence"/>
</dbReference>